<dbReference type="PANTHER" id="PTHR11877">
    <property type="entry name" value="HYDROXYMETHYLGLUTARYL-COA SYNTHASE"/>
    <property type="match status" value="1"/>
</dbReference>
<dbReference type="PANTHER" id="PTHR11877:SF46">
    <property type="entry name" value="TYPE III POLYKETIDE SYNTHASE A"/>
    <property type="match status" value="1"/>
</dbReference>
<comment type="caution">
    <text evidence="6">The sequence shown here is derived from an EMBL/GenBank/DDBJ whole genome shotgun (WGS) entry which is preliminary data.</text>
</comment>
<dbReference type="AlphaFoldDB" id="A0A9P9BM44"/>
<dbReference type="GeneID" id="70179725"/>
<sequence length="506" mass="54892">MALPTPTNDPQLSIIGIGVQYPPSSLAPVELSKLAKKHYPDSPSMSKVLAINEQTGILRRSSVVTVDHPLLNQATPATIDRLHKFYMSRGVPLAVTAARKAVAEARIRPSDITHIVSTTCTNSANPGYDHAVSNELGLVSSVEKILLHGVGCSGGLAALRTAANLALAHSFRSKPARILCVALEVNTTLARSELESIHNNQEARIGVCLFSDGASAVILSNGLGGPIPFQNPVYSLLDWHHELIPNSQQELGFDVDPMGWKVTLSPAVPALAVTALQSSLDLLLSRASTYLPSQYKEASDFDWAIHPGGAKILVGAQKALSLSPEHMRASYDIYQNHGNSSSATIFSILDRHRHADMDQITPDGRVREHVVSCAFGPGITIETCILKRHGVAISSSGIPTPPDSKSGIDFSDRDEDLELFRTSSSLGGKRSNWCISPWRTVRSDDAINPRFTSPYSFRPPPQLRTSSNWKQKIMLLFGKCRSIFRGETRLPRGMTGMKGSDTRWIG</sequence>
<keyword evidence="2 3" id="KW-0808">Transferase</keyword>
<evidence type="ECO:0000313" key="7">
    <source>
        <dbReference type="Proteomes" id="UP000756346"/>
    </source>
</evidence>
<dbReference type="Proteomes" id="UP000756346">
    <property type="component" value="Unassembled WGS sequence"/>
</dbReference>
<reference evidence="6" key="1">
    <citation type="journal article" date="2021" name="Nat. Commun.">
        <title>Genetic determinants of endophytism in the Arabidopsis root mycobiome.</title>
        <authorList>
            <person name="Mesny F."/>
            <person name="Miyauchi S."/>
            <person name="Thiergart T."/>
            <person name="Pickel B."/>
            <person name="Atanasova L."/>
            <person name="Karlsson M."/>
            <person name="Huettel B."/>
            <person name="Barry K.W."/>
            <person name="Haridas S."/>
            <person name="Chen C."/>
            <person name="Bauer D."/>
            <person name="Andreopoulos W."/>
            <person name="Pangilinan J."/>
            <person name="LaButti K."/>
            <person name="Riley R."/>
            <person name="Lipzen A."/>
            <person name="Clum A."/>
            <person name="Drula E."/>
            <person name="Henrissat B."/>
            <person name="Kohler A."/>
            <person name="Grigoriev I.V."/>
            <person name="Martin F.M."/>
            <person name="Hacquard S."/>
        </authorList>
    </citation>
    <scope>NUCLEOTIDE SEQUENCE</scope>
    <source>
        <strain evidence="6">MPI-CAGE-CH-0230</strain>
    </source>
</reference>
<evidence type="ECO:0000259" key="4">
    <source>
        <dbReference type="Pfam" id="PF00195"/>
    </source>
</evidence>
<dbReference type="EMBL" id="JAGTJQ010000006">
    <property type="protein sequence ID" value="KAH7029243.1"/>
    <property type="molecule type" value="Genomic_DNA"/>
</dbReference>
<dbReference type="GO" id="GO:0030639">
    <property type="term" value="P:polyketide biosynthetic process"/>
    <property type="evidence" value="ECO:0007669"/>
    <property type="project" value="TreeGrafter"/>
</dbReference>
<feature type="domain" description="Chalcone/stilbene synthase N-terminal" evidence="4">
    <location>
        <begin position="65"/>
        <end position="220"/>
    </location>
</feature>
<dbReference type="CDD" id="cd00831">
    <property type="entry name" value="CHS_like"/>
    <property type="match status" value="1"/>
</dbReference>
<evidence type="ECO:0000256" key="3">
    <source>
        <dbReference type="RuleBase" id="RU003633"/>
    </source>
</evidence>
<keyword evidence="7" id="KW-1185">Reference proteome</keyword>
<dbReference type="InterPro" id="IPR016039">
    <property type="entry name" value="Thiolase-like"/>
</dbReference>
<keyword evidence="3" id="KW-0012">Acyltransferase</keyword>
<dbReference type="InterPro" id="IPR011141">
    <property type="entry name" value="Polyketide_synthase_type-III"/>
</dbReference>
<gene>
    <name evidence="6" type="ORF">B0I36DRAFT_245740</name>
</gene>
<comment type="similarity">
    <text evidence="1 3">Belongs to the thiolase-like superfamily. Chalcone/stilbene synthases family.</text>
</comment>
<feature type="domain" description="Chalcone/stilbene synthase C-terminal" evidence="5">
    <location>
        <begin position="241"/>
        <end position="387"/>
    </location>
</feature>
<proteinExistence type="inferred from homology"/>
<dbReference type="Pfam" id="PF02797">
    <property type="entry name" value="Chal_sti_synt_C"/>
    <property type="match status" value="1"/>
</dbReference>
<evidence type="ECO:0000259" key="5">
    <source>
        <dbReference type="Pfam" id="PF02797"/>
    </source>
</evidence>
<dbReference type="RefSeq" id="XP_046011531.1">
    <property type="nucleotide sequence ID" value="XM_046150179.1"/>
</dbReference>
<name>A0A9P9BM44_9PEZI</name>
<evidence type="ECO:0000256" key="1">
    <source>
        <dbReference type="ARBA" id="ARBA00005531"/>
    </source>
</evidence>
<organism evidence="6 7">
    <name type="scientific">Microdochium trichocladiopsis</name>
    <dbReference type="NCBI Taxonomy" id="1682393"/>
    <lineage>
        <taxon>Eukaryota</taxon>
        <taxon>Fungi</taxon>
        <taxon>Dikarya</taxon>
        <taxon>Ascomycota</taxon>
        <taxon>Pezizomycotina</taxon>
        <taxon>Sordariomycetes</taxon>
        <taxon>Xylariomycetidae</taxon>
        <taxon>Xylariales</taxon>
        <taxon>Microdochiaceae</taxon>
        <taxon>Microdochium</taxon>
    </lineage>
</organism>
<dbReference type="OrthoDB" id="329835at2759"/>
<evidence type="ECO:0000256" key="2">
    <source>
        <dbReference type="ARBA" id="ARBA00022679"/>
    </source>
</evidence>
<evidence type="ECO:0000313" key="6">
    <source>
        <dbReference type="EMBL" id="KAH7029243.1"/>
    </source>
</evidence>
<dbReference type="Pfam" id="PF00195">
    <property type="entry name" value="Chal_sti_synt_N"/>
    <property type="match status" value="1"/>
</dbReference>
<dbReference type="InterPro" id="IPR012328">
    <property type="entry name" value="Chalcone/stilbene_synt_C"/>
</dbReference>
<protein>
    <submittedName>
        <fullName evidence="6">Chalcone and stilbene synthase domain-containing protein</fullName>
    </submittedName>
</protein>
<dbReference type="Gene3D" id="3.40.47.10">
    <property type="match status" value="2"/>
</dbReference>
<dbReference type="GO" id="GO:0016747">
    <property type="term" value="F:acyltransferase activity, transferring groups other than amino-acyl groups"/>
    <property type="evidence" value="ECO:0007669"/>
    <property type="project" value="InterPro"/>
</dbReference>
<accession>A0A9P9BM44</accession>
<dbReference type="SUPFAM" id="SSF53901">
    <property type="entry name" value="Thiolase-like"/>
    <property type="match status" value="2"/>
</dbReference>
<dbReference type="InterPro" id="IPR001099">
    <property type="entry name" value="Chalcone/stilbene_synt_N"/>
</dbReference>